<organism evidence="2 3">
    <name type="scientific">Streptomyces tropicalis</name>
    <dbReference type="NCBI Taxonomy" id="3034234"/>
    <lineage>
        <taxon>Bacteria</taxon>
        <taxon>Bacillati</taxon>
        <taxon>Actinomycetota</taxon>
        <taxon>Actinomycetes</taxon>
        <taxon>Kitasatosporales</taxon>
        <taxon>Streptomycetaceae</taxon>
        <taxon>Streptomyces</taxon>
    </lineage>
</organism>
<accession>A0ABT6AAD8</accession>
<evidence type="ECO:0000313" key="2">
    <source>
        <dbReference type="EMBL" id="MDF3301402.1"/>
    </source>
</evidence>
<dbReference type="PANTHER" id="PTHR37017">
    <property type="entry name" value="AB HYDROLASE-1 DOMAIN-CONTAINING PROTEIN-RELATED"/>
    <property type="match status" value="1"/>
</dbReference>
<dbReference type="GO" id="GO:0016787">
    <property type="term" value="F:hydrolase activity"/>
    <property type="evidence" value="ECO:0007669"/>
    <property type="project" value="UniProtKB-KW"/>
</dbReference>
<dbReference type="Pfam" id="PF12697">
    <property type="entry name" value="Abhydrolase_6"/>
    <property type="match status" value="1"/>
</dbReference>
<comment type="caution">
    <text evidence="2">The sequence shown here is derived from an EMBL/GenBank/DDBJ whole genome shotgun (WGS) entry which is preliminary data.</text>
</comment>
<keyword evidence="2" id="KW-0378">Hydrolase</keyword>
<dbReference type="InterPro" id="IPR000073">
    <property type="entry name" value="AB_hydrolase_1"/>
</dbReference>
<protein>
    <submittedName>
        <fullName evidence="2">Alpha/beta fold hydrolase</fullName>
    </submittedName>
</protein>
<dbReference type="InterPro" id="IPR052897">
    <property type="entry name" value="Sec-Metab_Biosynth_Hydrolase"/>
</dbReference>
<evidence type="ECO:0000259" key="1">
    <source>
        <dbReference type="Pfam" id="PF12697"/>
    </source>
</evidence>
<name>A0ABT6AAD8_9ACTN</name>
<dbReference type="PANTHER" id="PTHR37017:SF11">
    <property type="entry name" value="ESTERASE_LIPASE_THIOESTERASE DOMAIN-CONTAINING PROTEIN"/>
    <property type="match status" value="1"/>
</dbReference>
<dbReference type="Gene3D" id="3.40.50.1820">
    <property type="entry name" value="alpha/beta hydrolase"/>
    <property type="match status" value="1"/>
</dbReference>
<evidence type="ECO:0000313" key="3">
    <source>
        <dbReference type="Proteomes" id="UP001221150"/>
    </source>
</evidence>
<dbReference type="SUPFAM" id="SSF53474">
    <property type="entry name" value="alpha/beta-Hydrolases"/>
    <property type="match status" value="1"/>
</dbReference>
<dbReference type="RefSeq" id="WP_276110971.1">
    <property type="nucleotide sequence ID" value="NZ_JARJBB010000013.1"/>
</dbReference>
<dbReference type="InterPro" id="IPR029058">
    <property type="entry name" value="AB_hydrolase_fold"/>
</dbReference>
<sequence length="244" mass="25698">MSTFLLVPGLHLGGWAWDTVVAELTAHGHRALPVTLPGLAERAGEDPAAIGLQEHTDTLADRLGAEEPGVILVAHSYGIFPTLAAADRLPGKVARLVLVDTGLPEAGESVLTLMPHLLDAADGPVLRVPQQIDAVHGVPAAEWERYRRLATPHPARTVTEPIKLTDAWRALPTTGILCVHGGLTLETVRSLHATGAPRFAGLAEPGVTYFELPTGHYPMLSTPVELADVLIRAAAGGGRGLLEP</sequence>
<proteinExistence type="predicted"/>
<reference evidence="2 3" key="1">
    <citation type="submission" date="2023-03" db="EMBL/GenBank/DDBJ databases">
        <title>Draft genome sequence of Streptomyces sp. K1PA1 isolated from peat swamp forest in Thailand.</title>
        <authorList>
            <person name="Klaysubun C."/>
            <person name="Duangmal K."/>
        </authorList>
    </citation>
    <scope>NUCLEOTIDE SEQUENCE [LARGE SCALE GENOMIC DNA]</scope>
    <source>
        <strain evidence="2 3">K1PA1</strain>
    </source>
</reference>
<feature type="domain" description="AB hydrolase-1" evidence="1">
    <location>
        <begin position="4"/>
        <end position="229"/>
    </location>
</feature>
<dbReference type="EMBL" id="JARJBB010000013">
    <property type="protein sequence ID" value="MDF3301402.1"/>
    <property type="molecule type" value="Genomic_DNA"/>
</dbReference>
<gene>
    <name evidence="2" type="ORF">P3H78_22815</name>
</gene>
<dbReference type="Proteomes" id="UP001221150">
    <property type="component" value="Unassembled WGS sequence"/>
</dbReference>
<keyword evidence="3" id="KW-1185">Reference proteome</keyword>